<reference evidence="3" key="1">
    <citation type="submission" date="2013-08" db="EMBL/GenBank/DDBJ databases">
        <title>Intrasporangium oryzae NRRL B-24470.</title>
        <authorList>
            <person name="Liu H."/>
            <person name="Wang G."/>
        </authorList>
    </citation>
    <scope>NUCLEOTIDE SEQUENCE [LARGE SCALE GENOMIC DNA]</scope>
    <source>
        <strain evidence="3">Q5-1</strain>
    </source>
</reference>
<evidence type="ECO:0000313" key="2">
    <source>
        <dbReference type="EMBL" id="EWT03996.1"/>
    </source>
</evidence>
<dbReference type="PANTHER" id="PTHR46623">
    <property type="entry name" value="CARBOXYMETHYLENEBUTENOLIDASE-RELATED"/>
    <property type="match status" value="1"/>
</dbReference>
<organism evidence="2 3">
    <name type="scientific">Intrasporangium chromatireducens Q5-1</name>
    <dbReference type="NCBI Taxonomy" id="584657"/>
    <lineage>
        <taxon>Bacteria</taxon>
        <taxon>Bacillati</taxon>
        <taxon>Actinomycetota</taxon>
        <taxon>Actinomycetes</taxon>
        <taxon>Micrococcales</taxon>
        <taxon>Intrasporangiaceae</taxon>
        <taxon>Intrasporangium</taxon>
    </lineage>
</organism>
<protein>
    <submittedName>
        <fullName evidence="2">Carboxymethylenebutenolidase</fullName>
    </submittedName>
</protein>
<evidence type="ECO:0000313" key="3">
    <source>
        <dbReference type="Proteomes" id="UP000019494"/>
    </source>
</evidence>
<comment type="caution">
    <text evidence="2">The sequence shown here is derived from an EMBL/GenBank/DDBJ whole genome shotgun (WGS) entry which is preliminary data.</text>
</comment>
<dbReference type="InterPro" id="IPR051049">
    <property type="entry name" value="Dienelactone_hydrolase-like"/>
</dbReference>
<gene>
    <name evidence="2" type="ORF">N864_16615</name>
</gene>
<dbReference type="OrthoDB" id="3208682at2"/>
<dbReference type="InterPro" id="IPR029058">
    <property type="entry name" value="AB_hydrolase_fold"/>
</dbReference>
<dbReference type="AlphaFoldDB" id="W9GCT5"/>
<feature type="domain" description="Dienelactone hydrolase" evidence="1">
    <location>
        <begin position="13"/>
        <end position="242"/>
    </location>
</feature>
<sequence>MGEMVQFVQRDLNAYQAEPIGEPLGAVIVIQEIWGLVEHIVDVTDRFAAEGYLAVAPDLLGHIDLTPYDGQELQNLMASPDEKTRLDAQPRLRRMTEPARTPEFAQWAVQALRDVVDGVLDRPGIMGRVAVVGFCFGGTYAWSLALNEPRLRAAVPFYGRFPEGADPSAIRCPVLAFYGEQDHDITDGVPQLTDRMAAAGVDFTAQVYDGVGHAFFNDTAATRYSETAATDAWKRTLEFIRASFGR</sequence>
<proteinExistence type="predicted"/>
<accession>W9GCT5</accession>
<dbReference type="PATRIC" id="fig|584657.3.peg.4123"/>
<dbReference type="RefSeq" id="WP_034722024.1">
    <property type="nucleotide sequence ID" value="NZ_AWQS01000367.1"/>
</dbReference>
<dbReference type="EMBL" id="AWQS01000367">
    <property type="protein sequence ID" value="EWT03996.1"/>
    <property type="molecule type" value="Genomic_DNA"/>
</dbReference>
<dbReference type="PANTHER" id="PTHR46623:SF6">
    <property type="entry name" value="ALPHA_BETA-HYDROLASES SUPERFAMILY PROTEIN"/>
    <property type="match status" value="1"/>
</dbReference>
<dbReference type="GO" id="GO:0016787">
    <property type="term" value="F:hydrolase activity"/>
    <property type="evidence" value="ECO:0007669"/>
    <property type="project" value="InterPro"/>
</dbReference>
<dbReference type="Proteomes" id="UP000019494">
    <property type="component" value="Unassembled WGS sequence"/>
</dbReference>
<dbReference type="Pfam" id="PF01738">
    <property type="entry name" value="DLH"/>
    <property type="match status" value="1"/>
</dbReference>
<keyword evidence="3" id="KW-1185">Reference proteome</keyword>
<name>W9GCT5_9MICO</name>
<dbReference type="InterPro" id="IPR002925">
    <property type="entry name" value="Dienelactn_hydro"/>
</dbReference>
<evidence type="ECO:0000259" key="1">
    <source>
        <dbReference type="Pfam" id="PF01738"/>
    </source>
</evidence>
<dbReference type="SUPFAM" id="SSF53474">
    <property type="entry name" value="alpha/beta-Hydrolases"/>
    <property type="match status" value="1"/>
</dbReference>
<dbReference type="Gene3D" id="3.40.50.1820">
    <property type="entry name" value="alpha/beta hydrolase"/>
    <property type="match status" value="1"/>
</dbReference>